<keyword evidence="11" id="KW-0460">Magnesium</keyword>
<dbReference type="InterPro" id="IPR038019">
    <property type="entry name" value="PRib_AMP_CycHydrolase_sf"/>
</dbReference>
<proteinExistence type="inferred from homology"/>
<evidence type="ECO:0000256" key="11">
    <source>
        <dbReference type="HAMAP-Rule" id="MF_01021"/>
    </source>
</evidence>
<comment type="caution">
    <text evidence="13">The sequence shown here is derived from an EMBL/GenBank/DDBJ whole genome shotgun (WGS) entry which is preliminary data.</text>
</comment>
<evidence type="ECO:0000256" key="8">
    <source>
        <dbReference type="ARBA" id="ARBA00022605"/>
    </source>
</evidence>
<comment type="pathway">
    <text evidence="4">Amino-acid biosynthesis; L-histidine biosynthesis; L-histidine from 5-phospho-alpha-D-ribose 1-diphosphate: step 2/9.</text>
</comment>
<evidence type="ECO:0000313" key="13">
    <source>
        <dbReference type="EMBL" id="POH84850.1"/>
    </source>
</evidence>
<dbReference type="InterPro" id="IPR002496">
    <property type="entry name" value="PRib_AMP_CycHydrolase_dom"/>
</dbReference>
<evidence type="ECO:0000259" key="12">
    <source>
        <dbReference type="Pfam" id="PF01502"/>
    </source>
</evidence>
<dbReference type="GO" id="GO:0005737">
    <property type="term" value="C:cytoplasm"/>
    <property type="evidence" value="ECO:0007669"/>
    <property type="project" value="UniProtKB-SubCell"/>
</dbReference>
<keyword evidence="11" id="KW-0479">Metal-binding</keyword>
<evidence type="ECO:0000256" key="5">
    <source>
        <dbReference type="ARBA" id="ARBA00007731"/>
    </source>
</evidence>
<dbReference type="AlphaFoldDB" id="A0A2S4ATW3"/>
<evidence type="ECO:0000256" key="9">
    <source>
        <dbReference type="ARBA" id="ARBA00022801"/>
    </source>
</evidence>
<evidence type="ECO:0000313" key="14">
    <source>
        <dbReference type="Proteomes" id="UP000237068"/>
    </source>
</evidence>
<evidence type="ECO:0000256" key="3">
    <source>
        <dbReference type="ARBA" id="ARBA00005169"/>
    </source>
</evidence>
<feature type="binding site" evidence="11">
    <location>
        <position position="122"/>
    </location>
    <ligand>
        <name>Zn(2+)</name>
        <dbReference type="ChEBI" id="CHEBI:29105"/>
        <note>ligand shared between dimeric partners</note>
    </ligand>
</feature>
<dbReference type="GO" id="GO:0000105">
    <property type="term" value="P:L-histidine biosynthetic process"/>
    <property type="evidence" value="ECO:0007669"/>
    <property type="project" value="UniProtKB-UniRule"/>
</dbReference>
<keyword evidence="11" id="KW-0862">Zinc</keyword>
<comment type="cofactor">
    <cofactor evidence="11">
        <name>Mg(2+)</name>
        <dbReference type="ChEBI" id="CHEBI:18420"/>
    </cofactor>
    <text evidence="11">Binds 1 Mg(2+) ion per subunit.</text>
</comment>
<dbReference type="Proteomes" id="UP000237068">
    <property type="component" value="Unassembled WGS sequence"/>
</dbReference>
<name>A0A2S4ATW3_STUST</name>
<dbReference type="HAMAP" id="MF_01021">
    <property type="entry name" value="HisI"/>
    <property type="match status" value="1"/>
</dbReference>
<feature type="binding site" evidence="11">
    <location>
        <position position="115"/>
    </location>
    <ligand>
        <name>Zn(2+)</name>
        <dbReference type="ChEBI" id="CHEBI:29105"/>
        <note>ligand shared between dimeric partners</note>
    </ligand>
</feature>
<gene>
    <name evidence="11" type="primary">hisI</name>
    <name evidence="13" type="ORF">CXK91_02505</name>
</gene>
<dbReference type="OrthoDB" id="9795769at2"/>
<keyword evidence="9 11" id="KW-0378">Hydrolase</keyword>
<feature type="binding site" evidence="11">
    <location>
        <position position="100"/>
    </location>
    <ligand>
        <name>Mg(2+)</name>
        <dbReference type="ChEBI" id="CHEBI:18420"/>
    </ligand>
</feature>
<dbReference type="UniPathway" id="UPA00031">
    <property type="reaction ID" value="UER00008"/>
</dbReference>
<dbReference type="GO" id="GO:0004635">
    <property type="term" value="F:phosphoribosyl-AMP cyclohydrolase activity"/>
    <property type="evidence" value="ECO:0007669"/>
    <property type="project" value="UniProtKB-UniRule"/>
</dbReference>
<comment type="similarity">
    <text evidence="6">In the N-terminal section; belongs to the PRA-CH family.</text>
</comment>
<reference evidence="13 14" key="1">
    <citation type="submission" date="2018-01" db="EMBL/GenBank/DDBJ databases">
        <title>Denitrification phenotypes of diverse strains of Pseudomonas stutzeri.</title>
        <authorList>
            <person name="Milligan D.A."/>
            <person name="Bergaust L."/>
            <person name="Bakken L.R."/>
            <person name="Frostegard A."/>
        </authorList>
    </citation>
    <scope>NUCLEOTIDE SEQUENCE [LARGE SCALE GENOMIC DNA]</scope>
    <source>
        <strain evidence="13 14">24a13</strain>
    </source>
</reference>
<comment type="similarity">
    <text evidence="11">Belongs to the PRA-CH family.</text>
</comment>
<feature type="binding site" evidence="11">
    <location>
        <position position="102"/>
    </location>
    <ligand>
        <name>Mg(2+)</name>
        <dbReference type="ChEBI" id="CHEBI:18420"/>
    </ligand>
</feature>
<comment type="subunit">
    <text evidence="11">Homodimer.</text>
</comment>
<comment type="similarity">
    <text evidence="5">In the C-terminal section; belongs to the PRA-PH family.</text>
</comment>
<evidence type="ECO:0000256" key="7">
    <source>
        <dbReference type="ARBA" id="ARBA00022490"/>
    </source>
</evidence>
<accession>A0A2S4ATW3</accession>
<dbReference type="GO" id="GO:0004636">
    <property type="term" value="F:phosphoribosyl-ATP diphosphatase activity"/>
    <property type="evidence" value="ECO:0007669"/>
    <property type="project" value="UniProtKB-EC"/>
</dbReference>
<keyword evidence="10 11" id="KW-0368">Histidine biosynthesis</keyword>
<comment type="pathway">
    <text evidence="3 11">Amino-acid biosynthesis; L-histidine biosynthesis; L-histidine from 5-phospho-alpha-D-ribose 1-diphosphate: step 3/9.</text>
</comment>
<comment type="catalytic activity">
    <reaction evidence="2">
        <text>1-(5-phospho-beta-D-ribosyl)-ATP + H2O = 1-(5-phospho-beta-D-ribosyl)-5'-AMP + diphosphate + H(+)</text>
        <dbReference type="Rhea" id="RHEA:22828"/>
        <dbReference type="ChEBI" id="CHEBI:15377"/>
        <dbReference type="ChEBI" id="CHEBI:15378"/>
        <dbReference type="ChEBI" id="CHEBI:33019"/>
        <dbReference type="ChEBI" id="CHEBI:59457"/>
        <dbReference type="ChEBI" id="CHEBI:73183"/>
        <dbReference type="EC" id="3.6.1.31"/>
    </reaction>
</comment>
<dbReference type="Pfam" id="PF01502">
    <property type="entry name" value="PRA-CH"/>
    <property type="match status" value="1"/>
</dbReference>
<dbReference type="SUPFAM" id="SSF141734">
    <property type="entry name" value="HisI-like"/>
    <property type="match status" value="1"/>
</dbReference>
<organism evidence="13 14">
    <name type="scientific">Stutzerimonas stutzeri</name>
    <name type="common">Pseudomonas stutzeri</name>
    <dbReference type="NCBI Taxonomy" id="316"/>
    <lineage>
        <taxon>Bacteria</taxon>
        <taxon>Pseudomonadati</taxon>
        <taxon>Pseudomonadota</taxon>
        <taxon>Gammaproteobacteria</taxon>
        <taxon>Pseudomonadales</taxon>
        <taxon>Pseudomonadaceae</taxon>
        <taxon>Stutzerimonas</taxon>
    </lineage>
</organism>
<dbReference type="NCBIfam" id="NF000768">
    <property type="entry name" value="PRK00051.1"/>
    <property type="match status" value="1"/>
</dbReference>
<evidence type="ECO:0000256" key="1">
    <source>
        <dbReference type="ARBA" id="ARBA00000024"/>
    </source>
</evidence>
<dbReference type="InterPro" id="IPR026660">
    <property type="entry name" value="PRA-CH"/>
</dbReference>
<comment type="catalytic activity">
    <reaction evidence="1 11">
        <text>1-(5-phospho-beta-D-ribosyl)-5'-AMP + H2O = 1-(5-phospho-beta-D-ribosyl)-5-[(5-phospho-beta-D-ribosylamino)methylideneamino]imidazole-4-carboxamide</text>
        <dbReference type="Rhea" id="RHEA:20049"/>
        <dbReference type="ChEBI" id="CHEBI:15377"/>
        <dbReference type="ChEBI" id="CHEBI:58435"/>
        <dbReference type="ChEBI" id="CHEBI:59457"/>
        <dbReference type="EC" id="3.5.4.19"/>
    </reaction>
</comment>
<keyword evidence="7 11" id="KW-0963">Cytoplasm</keyword>
<dbReference type="EMBL" id="PPXG01000001">
    <property type="protein sequence ID" value="POH84850.1"/>
    <property type="molecule type" value="Genomic_DNA"/>
</dbReference>
<evidence type="ECO:0000256" key="4">
    <source>
        <dbReference type="ARBA" id="ARBA00005204"/>
    </source>
</evidence>
<dbReference type="EC" id="3.5.4.19" evidence="11"/>
<dbReference type="GO" id="GO:0000287">
    <property type="term" value="F:magnesium ion binding"/>
    <property type="evidence" value="ECO:0007669"/>
    <property type="project" value="UniProtKB-UniRule"/>
</dbReference>
<evidence type="ECO:0000256" key="2">
    <source>
        <dbReference type="ARBA" id="ARBA00001460"/>
    </source>
</evidence>
<dbReference type="GO" id="GO:0008270">
    <property type="term" value="F:zinc ion binding"/>
    <property type="evidence" value="ECO:0007669"/>
    <property type="project" value="UniProtKB-UniRule"/>
</dbReference>
<dbReference type="FunFam" id="3.10.20.810:FF:000001">
    <property type="entry name" value="Histidine biosynthesis bifunctional protein HisIE"/>
    <property type="match status" value="1"/>
</dbReference>
<comment type="function">
    <text evidence="11">Catalyzes the hydrolysis of the adenine ring of phosphoribosyl-AMP.</text>
</comment>
<protein>
    <recommendedName>
        <fullName evidence="11">Phosphoribosyl-AMP cyclohydrolase</fullName>
        <shortName evidence="11">PRA-CH</shortName>
        <ecNumber evidence="11">3.5.4.19</ecNumber>
    </recommendedName>
</protein>
<comment type="cofactor">
    <cofactor evidence="11">
        <name>Zn(2+)</name>
        <dbReference type="ChEBI" id="CHEBI:29105"/>
    </cofactor>
    <text evidence="11">Binds 1 zinc ion per subunit.</text>
</comment>
<sequence>MGMRMNEFLILEQSLLGVRRPLKQVLDAVPWNEAGLIAAVAQQHGTGDVLMLAWMNRTALEDTLASGWVCYWSRSRQALWRKGETSGHRQRLLEARLDCDGDAVLLLVDQSGPACHTGRPNCFYNAIRQGNVEVVTAPVNTTPAGSRNEG</sequence>
<evidence type="ECO:0000256" key="10">
    <source>
        <dbReference type="ARBA" id="ARBA00023102"/>
    </source>
</evidence>
<feature type="binding site" evidence="11">
    <location>
        <position position="99"/>
    </location>
    <ligand>
        <name>Zn(2+)</name>
        <dbReference type="ChEBI" id="CHEBI:29105"/>
        <note>ligand shared between dimeric partners</note>
    </ligand>
</feature>
<dbReference type="PANTHER" id="PTHR42945">
    <property type="entry name" value="HISTIDINE BIOSYNTHESIS BIFUNCTIONAL PROTEIN"/>
    <property type="match status" value="1"/>
</dbReference>
<dbReference type="Gene3D" id="3.10.20.810">
    <property type="entry name" value="Phosphoribosyl-AMP cyclohydrolase"/>
    <property type="match status" value="1"/>
</dbReference>
<feature type="binding site" evidence="11">
    <location>
        <position position="98"/>
    </location>
    <ligand>
        <name>Mg(2+)</name>
        <dbReference type="ChEBI" id="CHEBI:18420"/>
    </ligand>
</feature>
<feature type="domain" description="Phosphoribosyl-AMP cyclohydrolase" evidence="12">
    <location>
        <begin position="51"/>
        <end position="124"/>
    </location>
</feature>
<comment type="subcellular location">
    <subcellularLocation>
        <location evidence="11">Cytoplasm</location>
    </subcellularLocation>
</comment>
<evidence type="ECO:0000256" key="6">
    <source>
        <dbReference type="ARBA" id="ARBA00008299"/>
    </source>
</evidence>
<keyword evidence="8 11" id="KW-0028">Amino-acid biosynthesis</keyword>
<dbReference type="PANTHER" id="PTHR42945:SF1">
    <property type="entry name" value="HISTIDINE BIOSYNTHESIS BIFUNCTIONAL PROTEIN HIS7"/>
    <property type="match status" value="1"/>
</dbReference>